<dbReference type="STRING" id="1453497.AT15_01095"/>
<dbReference type="Gene3D" id="3.30.420.40">
    <property type="match status" value="2"/>
</dbReference>
<dbReference type="PANTHER" id="PTHR18964:SF149">
    <property type="entry name" value="BIFUNCTIONAL UDP-N-ACETYLGLUCOSAMINE 2-EPIMERASE_N-ACETYLMANNOSAMINE KINASE"/>
    <property type="match status" value="1"/>
</dbReference>
<reference evidence="2 3" key="1">
    <citation type="submission" date="2014-02" db="EMBL/GenBank/DDBJ databases">
        <title>Kosmotoga genome sequencing.</title>
        <authorList>
            <person name="Pollo S.M."/>
            <person name="Charchuk R."/>
            <person name="Nesbo C.L."/>
        </authorList>
    </citation>
    <scope>NUCLEOTIDE SEQUENCE [LARGE SCALE GENOMIC DNA]</scope>
    <source>
        <strain evidence="2 3">S304</strain>
    </source>
</reference>
<dbReference type="OrthoDB" id="9796533at2"/>
<dbReference type="Gene3D" id="1.10.10.10">
    <property type="entry name" value="Winged helix-like DNA-binding domain superfamily/Winged helix DNA-binding domain"/>
    <property type="match status" value="1"/>
</dbReference>
<accession>A0A176K0J4</accession>
<evidence type="ECO:0000256" key="1">
    <source>
        <dbReference type="ARBA" id="ARBA00006479"/>
    </source>
</evidence>
<evidence type="ECO:0000313" key="2">
    <source>
        <dbReference type="EMBL" id="OAA30143.1"/>
    </source>
</evidence>
<dbReference type="SUPFAM" id="SSF53067">
    <property type="entry name" value="Actin-like ATPase domain"/>
    <property type="match status" value="1"/>
</dbReference>
<dbReference type="SUPFAM" id="SSF46785">
    <property type="entry name" value="Winged helix' DNA-binding domain"/>
    <property type="match status" value="1"/>
</dbReference>
<dbReference type="InterPro" id="IPR000600">
    <property type="entry name" value="ROK"/>
</dbReference>
<comment type="caution">
    <text evidence="2">The sequence shown here is derived from an EMBL/GenBank/DDBJ whole genome shotgun (WGS) entry which is preliminary data.</text>
</comment>
<dbReference type="PATRIC" id="fig|1453497.3.peg.229"/>
<dbReference type="InterPro" id="IPR036390">
    <property type="entry name" value="WH_DNA-bd_sf"/>
</dbReference>
<dbReference type="Pfam" id="PF00480">
    <property type="entry name" value="ROK"/>
    <property type="match status" value="1"/>
</dbReference>
<gene>
    <name evidence="2" type="ORF">AT15_01095</name>
</gene>
<evidence type="ECO:0000313" key="3">
    <source>
        <dbReference type="Proteomes" id="UP000077339"/>
    </source>
</evidence>
<dbReference type="InterPro" id="IPR036388">
    <property type="entry name" value="WH-like_DNA-bd_sf"/>
</dbReference>
<comment type="similarity">
    <text evidence="1">Belongs to the ROK (NagC/XylR) family.</text>
</comment>
<name>A0A176K0J4_9BACT</name>
<dbReference type="Proteomes" id="UP000077339">
    <property type="component" value="Unassembled WGS sequence"/>
</dbReference>
<dbReference type="AlphaFoldDB" id="A0A176K0J4"/>
<dbReference type="InterPro" id="IPR043129">
    <property type="entry name" value="ATPase_NBD"/>
</dbReference>
<dbReference type="RefSeq" id="WP_068347856.1">
    <property type="nucleotide sequence ID" value="NZ_JFHK01000015.1"/>
</dbReference>
<dbReference type="PANTHER" id="PTHR18964">
    <property type="entry name" value="ROK (REPRESSOR, ORF, KINASE) FAMILY"/>
    <property type="match status" value="1"/>
</dbReference>
<evidence type="ECO:0008006" key="4">
    <source>
        <dbReference type="Google" id="ProtNLM"/>
    </source>
</evidence>
<protein>
    <recommendedName>
        <fullName evidence="4">ROK family protein</fullName>
    </recommendedName>
</protein>
<organism evidence="2 3">
    <name type="scientific">Kosmotoga arenicorallina S304</name>
    <dbReference type="NCBI Taxonomy" id="1453497"/>
    <lineage>
        <taxon>Bacteria</taxon>
        <taxon>Thermotogati</taxon>
        <taxon>Thermotogota</taxon>
        <taxon>Thermotogae</taxon>
        <taxon>Kosmotogales</taxon>
        <taxon>Kosmotogaceae</taxon>
        <taxon>Kosmotoga</taxon>
    </lineage>
</organism>
<keyword evidence="3" id="KW-1185">Reference proteome</keyword>
<dbReference type="EMBL" id="JFHK01000015">
    <property type="protein sequence ID" value="OAA30143.1"/>
    <property type="molecule type" value="Genomic_DNA"/>
</dbReference>
<sequence>MDEIRWDNLTRLLEQVFIEKEVSRKTLSKKVGVRNSTLSYLLRSLIRFGMVNIKNVSYGRGRPNQMISLNPQYGNVMGIKIGRESLNATVFDFSLSEVESIVIPFDNTDNLEKNIVREMQNLILNYRPLTMGFAVSGTVDLKEKEIFSSPILNLKEFDLKEVLKARGLDFLIFNDVDALHVGQMVESGIFDRTSLTVTFGVGIGASFFDGEDILTSGDGKSTFELGHMTADPDGAPCYCGRKGCIETVASEYSLIGNKPSIKEFVEKFGDYREEIKEIRSAAKAGKGRGLYKPVLRKLGCAISDISLLLRPSLIWIGGEGLVSKWIFDEIKSEILAQIPEGWGYLPEIRLVKSVQGWQRGAAFLALRHYIREKLK</sequence>
<proteinExistence type="inferred from homology"/>